<protein>
    <submittedName>
        <fullName evidence="2">Vacuolar transporter</fullName>
    </submittedName>
</protein>
<reference evidence="2 3" key="1">
    <citation type="journal article" date="2009" name="Int. J. Syst. Evol. Microbiol.">
        <title>Paenibacillus contaminans sp. nov., isolated from a contaminated laboratory plate.</title>
        <authorList>
            <person name="Chou J.H."/>
            <person name="Lee J.H."/>
            <person name="Lin M.C."/>
            <person name="Chang P.S."/>
            <person name="Arun A.B."/>
            <person name="Young C.C."/>
            <person name="Chen W.M."/>
        </authorList>
    </citation>
    <scope>NUCLEOTIDE SEQUENCE [LARGE SCALE GENOMIC DNA]</scope>
    <source>
        <strain evidence="2 3">CKOBP-6</strain>
    </source>
</reference>
<name>A0A329M0Y7_9BACL</name>
<keyword evidence="3" id="KW-1185">Reference proteome</keyword>
<dbReference type="Proteomes" id="UP000250369">
    <property type="component" value="Unassembled WGS sequence"/>
</dbReference>
<feature type="domain" description="VTC" evidence="1">
    <location>
        <begin position="9"/>
        <end position="226"/>
    </location>
</feature>
<dbReference type="RefSeq" id="WP_113035217.1">
    <property type="nucleotide sequence ID" value="NZ_QMFB01000028.1"/>
</dbReference>
<dbReference type="InterPro" id="IPR042267">
    <property type="entry name" value="VTC_sf"/>
</dbReference>
<evidence type="ECO:0000313" key="3">
    <source>
        <dbReference type="Proteomes" id="UP000250369"/>
    </source>
</evidence>
<dbReference type="CDD" id="cd07750">
    <property type="entry name" value="PolyPPase_VTC_like"/>
    <property type="match status" value="1"/>
</dbReference>
<accession>A0A329M0Y7</accession>
<dbReference type="InterPro" id="IPR018966">
    <property type="entry name" value="VTC_domain"/>
</dbReference>
<dbReference type="Pfam" id="PF09359">
    <property type="entry name" value="VTC"/>
    <property type="match status" value="1"/>
</dbReference>
<evidence type="ECO:0000313" key="2">
    <source>
        <dbReference type="EMBL" id="RAV13825.1"/>
    </source>
</evidence>
<gene>
    <name evidence="2" type="ORF">DQG23_32600</name>
</gene>
<evidence type="ECO:0000259" key="1">
    <source>
        <dbReference type="Pfam" id="PF09359"/>
    </source>
</evidence>
<dbReference type="Gene3D" id="3.20.100.30">
    <property type="entry name" value="VTC, catalytic tunnel domain"/>
    <property type="match status" value="1"/>
</dbReference>
<sequence length="235" mass="27345">MQFQGKKLRHEQKYYLHVHDYMALRHKVSSMLSMDRHAVGAEGYEIRSLYFDGLHSHALHDKNNGVFGREKYRIRIYNGSDAKITLERKSKFGEYVCKESAPLTRLEYDAILEGGYTFLKEKGILLLREFHAALVRGFRPITIVNYIREAYVYEPGNVRITFDKQLSGGINTCDLFHPELVLEEALPPSQTILEVKFDAFLPDHIRKVVQPDNHQRSSISKYVICREVGIKHFKE</sequence>
<dbReference type="EMBL" id="QMFB01000028">
    <property type="protein sequence ID" value="RAV13825.1"/>
    <property type="molecule type" value="Genomic_DNA"/>
</dbReference>
<comment type="caution">
    <text evidence="2">The sequence shown here is derived from an EMBL/GenBank/DDBJ whole genome shotgun (WGS) entry which is preliminary data.</text>
</comment>
<dbReference type="GO" id="GO:0006799">
    <property type="term" value="P:polyphosphate biosynthetic process"/>
    <property type="evidence" value="ECO:0007669"/>
    <property type="project" value="UniProtKB-ARBA"/>
</dbReference>
<organism evidence="2 3">
    <name type="scientific">Paenibacillus contaminans</name>
    <dbReference type="NCBI Taxonomy" id="450362"/>
    <lineage>
        <taxon>Bacteria</taxon>
        <taxon>Bacillati</taxon>
        <taxon>Bacillota</taxon>
        <taxon>Bacilli</taxon>
        <taxon>Bacillales</taxon>
        <taxon>Paenibacillaceae</taxon>
        <taxon>Paenibacillus</taxon>
    </lineage>
</organism>
<dbReference type="AlphaFoldDB" id="A0A329M0Y7"/>
<dbReference type="OrthoDB" id="9784042at2"/>
<proteinExistence type="predicted"/>